<keyword evidence="2" id="KW-1185">Reference proteome</keyword>
<accession>A0A3N1XA89</accession>
<dbReference type="SUPFAM" id="SSF52540">
    <property type="entry name" value="P-loop containing nucleoside triphosphate hydrolases"/>
    <property type="match status" value="1"/>
</dbReference>
<dbReference type="AlphaFoldDB" id="A0A3N1XA89"/>
<evidence type="ECO:0008006" key="3">
    <source>
        <dbReference type="Google" id="ProtNLM"/>
    </source>
</evidence>
<dbReference type="EMBL" id="RJVG01000013">
    <property type="protein sequence ID" value="ROR23676.1"/>
    <property type="molecule type" value="Genomic_DNA"/>
</dbReference>
<dbReference type="OrthoDB" id="9777019at2"/>
<reference evidence="1 2" key="1">
    <citation type="submission" date="2018-11" db="EMBL/GenBank/DDBJ databases">
        <title>Genomic Encyclopedia of Type Strains, Phase IV (KMG-IV): sequencing the most valuable type-strain genomes for metagenomic binning, comparative biology and taxonomic classification.</title>
        <authorList>
            <person name="Goeker M."/>
        </authorList>
    </citation>
    <scope>NUCLEOTIDE SEQUENCE [LARGE SCALE GENOMIC DNA]</scope>
    <source>
        <strain evidence="1 2">DSM 26537</strain>
    </source>
</reference>
<dbReference type="Proteomes" id="UP000273083">
    <property type="component" value="Unassembled WGS sequence"/>
</dbReference>
<protein>
    <recommendedName>
        <fullName evidence="3">Cellulose biosynthesis protein BcsQ</fullName>
    </recommendedName>
</protein>
<sequence>MNYINRKGKLSLQISVFSNIECLLEYTKQNIVDILLMGEDGILELGNLKDIAEDIYILTERQCVQENYGYPTIYKFQSADQIIMKILELYMADKDGKNELINSTYKDKTIIGVFSPKGGSKKTSLSLALSNYFGTSQKTLYVNFELFCELSFLCTGEKPGFSELLYYIKQKKSNLSIKLNSVVCNYNKFDFIPAANHYLDLLEMNEDDINFFIQCLRNYSDYEVIIFDIGFFDKSILELLNCCDKIYVPVSNDWMSTDKKEAFYKQLNEVKEEDILKKLEEVDLPGDETIFTEMSIDSNYFSEGTLYNYVTNLLNMEV</sequence>
<organism evidence="1 2">
    <name type="scientific">Mobilisporobacter senegalensis</name>
    <dbReference type="NCBI Taxonomy" id="1329262"/>
    <lineage>
        <taxon>Bacteria</taxon>
        <taxon>Bacillati</taxon>
        <taxon>Bacillota</taxon>
        <taxon>Clostridia</taxon>
        <taxon>Lachnospirales</taxon>
        <taxon>Lachnospiraceae</taxon>
        <taxon>Mobilisporobacter</taxon>
    </lineage>
</organism>
<proteinExistence type="predicted"/>
<dbReference type="Gene3D" id="3.40.50.10850">
    <property type="entry name" value="Ntrc-like two-domain protein"/>
    <property type="match status" value="1"/>
</dbReference>
<name>A0A3N1XA89_9FIRM</name>
<gene>
    <name evidence="1" type="ORF">EDD66_11371</name>
</gene>
<evidence type="ECO:0000313" key="1">
    <source>
        <dbReference type="EMBL" id="ROR23676.1"/>
    </source>
</evidence>
<comment type="caution">
    <text evidence="1">The sequence shown here is derived from an EMBL/GenBank/DDBJ whole genome shotgun (WGS) entry which is preliminary data.</text>
</comment>
<evidence type="ECO:0000313" key="2">
    <source>
        <dbReference type="Proteomes" id="UP000273083"/>
    </source>
</evidence>
<dbReference type="InterPro" id="IPR027417">
    <property type="entry name" value="P-loop_NTPase"/>
</dbReference>
<dbReference type="Gene3D" id="3.40.50.300">
    <property type="entry name" value="P-loop containing nucleotide triphosphate hydrolases"/>
    <property type="match status" value="1"/>
</dbReference>